<dbReference type="InterPro" id="IPR017439">
    <property type="entry name" value="Amidohydrolase"/>
</dbReference>
<dbReference type="Proteomes" id="UP000799772">
    <property type="component" value="Unassembled WGS sequence"/>
</dbReference>
<gene>
    <name evidence="6" type="ORF">NA57DRAFT_70605</name>
</gene>
<evidence type="ECO:0000256" key="4">
    <source>
        <dbReference type="PIRSR" id="PIRSR005962-1"/>
    </source>
</evidence>
<keyword evidence="3" id="KW-0378">Hydrolase</keyword>
<comment type="similarity">
    <text evidence="2">Belongs to the peptidase M20A family.</text>
</comment>
<dbReference type="EMBL" id="ML978121">
    <property type="protein sequence ID" value="KAF2104398.1"/>
    <property type="molecule type" value="Genomic_DNA"/>
</dbReference>
<evidence type="ECO:0000256" key="2">
    <source>
        <dbReference type="ARBA" id="ARBA00006247"/>
    </source>
</evidence>
<feature type="domain" description="Peptidase M20 dimerisation" evidence="5">
    <location>
        <begin position="199"/>
        <end position="294"/>
    </location>
</feature>
<evidence type="ECO:0000256" key="1">
    <source>
        <dbReference type="ARBA" id="ARBA00006153"/>
    </source>
</evidence>
<dbReference type="SUPFAM" id="SSF53187">
    <property type="entry name" value="Zn-dependent exopeptidases"/>
    <property type="match status" value="1"/>
</dbReference>
<keyword evidence="7" id="KW-1185">Reference proteome</keyword>
<feature type="binding site" evidence="4">
    <location>
        <position position="177"/>
    </location>
    <ligand>
        <name>Mn(2+)</name>
        <dbReference type="ChEBI" id="CHEBI:29035"/>
        <label>2</label>
    </ligand>
</feature>
<evidence type="ECO:0000256" key="3">
    <source>
        <dbReference type="ARBA" id="ARBA00022801"/>
    </source>
</evidence>
<feature type="binding site" evidence="4">
    <location>
        <position position="393"/>
    </location>
    <ligand>
        <name>Mn(2+)</name>
        <dbReference type="ChEBI" id="CHEBI:29035"/>
        <label>2</label>
    </ligand>
</feature>
<evidence type="ECO:0000313" key="6">
    <source>
        <dbReference type="EMBL" id="KAF2104398.1"/>
    </source>
</evidence>
<keyword evidence="4" id="KW-0464">Manganese</keyword>
<name>A0A9P4MAT8_9PEZI</name>
<reference evidence="6" key="1">
    <citation type="journal article" date="2020" name="Stud. Mycol.">
        <title>101 Dothideomycetes genomes: a test case for predicting lifestyles and emergence of pathogens.</title>
        <authorList>
            <person name="Haridas S."/>
            <person name="Albert R."/>
            <person name="Binder M."/>
            <person name="Bloem J."/>
            <person name="Labutti K."/>
            <person name="Salamov A."/>
            <person name="Andreopoulos B."/>
            <person name="Baker S."/>
            <person name="Barry K."/>
            <person name="Bills G."/>
            <person name="Bluhm B."/>
            <person name="Cannon C."/>
            <person name="Castanera R."/>
            <person name="Culley D."/>
            <person name="Daum C."/>
            <person name="Ezra D."/>
            <person name="Gonzalez J."/>
            <person name="Henrissat B."/>
            <person name="Kuo A."/>
            <person name="Liang C."/>
            <person name="Lipzen A."/>
            <person name="Lutzoni F."/>
            <person name="Magnuson J."/>
            <person name="Mondo S."/>
            <person name="Nolan M."/>
            <person name="Ohm R."/>
            <person name="Pangilinan J."/>
            <person name="Park H.-J."/>
            <person name="Ramirez L."/>
            <person name="Alfaro M."/>
            <person name="Sun H."/>
            <person name="Tritt A."/>
            <person name="Yoshinaga Y."/>
            <person name="Zwiers L.-H."/>
            <person name="Turgeon B."/>
            <person name="Goodwin S."/>
            <person name="Spatafora J."/>
            <person name="Crous P."/>
            <person name="Grigoriev I."/>
        </authorList>
    </citation>
    <scope>NUCLEOTIDE SEQUENCE</scope>
    <source>
        <strain evidence="6">CBS 133067</strain>
    </source>
</reference>
<feature type="binding site" evidence="4">
    <location>
        <position position="116"/>
    </location>
    <ligand>
        <name>Mn(2+)</name>
        <dbReference type="ChEBI" id="CHEBI:29035"/>
        <label>2</label>
    </ligand>
</feature>
<dbReference type="FunFam" id="3.30.70.360:FF:000001">
    <property type="entry name" value="N-acetyldiaminopimelate deacetylase"/>
    <property type="match status" value="1"/>
</dbReference>
<proteinExistence type="inferred from homology"/>
<comment type="caution">
    <text evidence="6">The sequence shown here is derived from an EMBL/GenBank/DDBJ whole genome shotgun (WGS) entry which is preliminary data.</text>
</comment>
<comment type="similarity">
    <text evidence="1">Belongs to the peptidase M20 family.</text>
</comment>
<dbReference type="PIRSF" id="PIRSF005962">
    <property type="entry name" value="Pept_M20D_amidohydro"/>
    <property type="match status" value="1"/>
</dbReference>
<keyword evidence="4" id="KW-0479">Metal-binding</keyword>
<dbReference type="CDD" id="cd05664">
    <property type="entry name" value="M20_Acy1-like"/>
    <property type="match status" value="1"/>
</dbReference>
<dbReference type="PANTHER" id="PTHR11014:SF63">
    <property type="entry name" value="METALLOPEPTIDASE, PUTATIVE (AFU_ORTHOLOGUE AFUA_6G09600)-RELATED"/>
    <property type="match status" value="1"/>
</dbReference>
<dbReference type="GO" id="GO:0016787">
    <property type="term" value="F:hydrolase activity"/>
    <property type="evidence" value="ECO:0007669"/>
    <property type="project" value="UniProtKB-KW"/>
</dbReference>
<dbReference type="Pfam" id="PF07687">
    <property type="entry name" value="M20_dimer"/>
    <property type="match status" value="1"/>
</dbReference>
<dbReference type="SUPFAM" id="SSF55031">
    <property type="entry name" value="Bacterial exopeptidase dimerisation domain"/>
    <property type="match status" value="1"/>
</dbReference>
<dbReference type="InterPro" id="IPR002933">
    <property type="entry name" value="Peptidase_M20"/>
</dbReference>
<feature type="binding site" evidence="4">
    <location>
        <position position="114"/>
    </location>
    <ligand>
        <name>Mn(2+)</name>
        <dbReference type="ChEBI" id="CHEBI:29035"/>
        <label>2</label>
    </ligand>
</feature>
<dbReference type="AlphaFoldDB" id="A0A9P4MAT8"/>
<dbReference type="Pfam" id="PF01546">
    <property type="entry name" value="Peptidase_M20"/>
    <property type="match status" value="1"/>
</dbReference>
<organism evidence="6 7">
    <name type="scientific">Rhizodiscina lignyota</name>
    <dbReference type="NCBI Taxonomy" id="1504668"/>
    <lineage>
        <taxon>Eukaryota</taxon>
        <taxon>Fungi</taxon>
        <taxon>Dikarya</taxon>
        <taxon>Ascomycota</taxon>
        <taxon>Pezizomycotina</taxon>
        <taxon>Dothideomycetes</taxon>
        <taxon>Pleosporomycetidae</taxon>
        <taxon>Aulographales</taxon>
        <taxon>Rhizodiscinaceae</taxon>
        <taxon>Rhizodiscina</taxon>
    </lineage>
</organism>
<protein>
    <submittedName>
        <fullName evidence="6">Metal-dependent amidase/aminoacylase/carboxypeptidase</fullName>
    </submittedName>
</protein>
<comment type="cofactor">
    <cofactor evidence="4">
        <name>Mn(2+)</name>
        <dbReference type="ChEBI" id="CHEBI:29035"/>
    </cofactor>
    <text evidence="4">The Mn(2+) ion enhances activity.</text>
</comment>
<dbReference type="GO" id="GO:0046872">
    <property type="term" value="F:metal ion binding"/>
    <property type="evidence" value="ECO:0007669"/>
    <property type="project" value="UniProtKB-KW"/>
</dbReference>
<dbReference type="InterPro" id="IPR011650">
    <property type="entry name" value="Peptidase_M20_dimer"/>
</dbReference>
<dbReference type="NCBIfam" id="TIGR01891">
    <property type="entry name" value="amidohydrolases"/>
    <property type="match status" value="1"/>
</dbReference>
<dbReference type="PANTHER" id="PTHR11014">
    <property type="entry name" value="PEPTIDASE M20 FAMILY MEMBER"/>
    <property type="match status" value="1"/>
</dbReference>
<dbReference type="OrthoDB" id="6119954at2759"/>
<dbReference type="Gene3D" id="3.30.70.360">
    <property type="match status" value="1"/>
</dbReference>
<feature type="binding site" evidence="4">
    <location>
        <position position="150"/>
    </location>
    <ligand>
        <name>Mn(2+)</name>
        <dbReference type="ChEBI" id="CHEBI:29035"/>
        <label>2</label>
    </ligand>
</feature>
<accession>A0A9P4MAT8</accession>
<evidence type="ECO:0000313" key="7">
    <source>
        <dbReference type="Proteomes" id="UP000799772"/>
    </source>
</evidence>
<sequence length="423" mass="45668">MPSAISTIITEHLPSLDSYEPLYKHLHANPELSFQEKETAARIVEELGKFPVEIHSGIGGHGIAAVLKNGEGKAVLLRADFDALPVEELTGLPYASKKRMVDLEGNEKPVMHACGHDMHVACLLAATELMVKAKEKWSGTLILCFQPAEEKGAGAQAMVDDGLYDKIPKPDIVLGGHVFPMRAGVIGTKKGTVMSAADSFHITMHGRGSHGSQPHRSVDPVVMAASTVMRLQSVISRETNPEDFAVLTVGALNVGDAENVIPAKAELKINIRNFNAETRPRVIEGIKRIVNAESLASNAPAPPDIKETTAFPLTINDEDVTTKVTEVFTEHFPPAPHGFLPDTGRLFGSEDFGILGSAIGRPYCYFVYGGTDPEVWDKAIKEGKATEVVPVNHSPFFAPVIQPTMRVGVEGYTASALTWLIKQ</sequence>
<evidence type="ECO:0000259" key="5">
    <source>
        <dbReference type="Pfam" id="PF07687"/>
    </source>
</evidence>
<dbReference type="Gene3D" id="3.40.630.10">
    <property type="entry name" value="Zn peptidases"/>
    <property type="match status" value="1"/>
</dbReference>
<dbReference type="InterPro" id="IPR036264">
    <property type="entry name" value="Bact_exopeptidase_dim_dom"/>
</dbReference>